<proteinExistence type="predicted"/>
<name>A0A382MX29_9ZZZZ</name>
<gene>
    <name evidence="1" type="ORF">METZ01_LOCUS306457</name>
</gene>
<sequence>MHAINYVNWYLGSAAGIGKDKLGEHIKDANYRYVNRSSQSREDYFAYCDSVLIESRTWFEKCHEKGVGNEQFEVCLALITSVYDLETRGDVWNDVQEIIGHGSKSPKSDIDKCKEELTGVSIWEDMSVASKGDLWMGLFKNNEALKNMGRGDLSAASRDYKESAEHYRKAGFEGHYHKTLALYFDNLTQYEHSKTDHHSDPEVYLRLQDY</sequence>
<dbReference type="AlphaFoldDB" id="A0A382MX29"/>
<protein>
    <submittedName>
        <fullName evidence="1">Uncharacterized protein</fullName>
    </submittedName>
</protein>
<accession>A0A382MX29</accession>
<evidence type="ECO:0000313" key="1">
    <source>
        <dbReference type="EMBL" id="SVC53603.1"/>
    </source>
</evidence>
<reference evidence="1" key="1">
    <citation type="submission" date="2018-05" db="EMBL/GenBank/DDBJ databases">
        <authorList>
            <person name="Lanie J.A."/>
            <person name="Ng W.-L."/>
            <person name="Kazmierczak K.M."/>
            <person name="Andrzejewski T.M."/>
            <person name="Davidsen T.M."/>
            <person name="Wayne K.J."/>
            <person name="Tettelin H."/>
            <person name="Glass J.I."/>
            <person name="Rusch D."/>
            <person name="Podicherti R."/>
            <person name="Tsui H.-C.T."/>
            <person name="Winkler M.E."/>
        </authorList>
    </citation>
    <scope>NUCLEOTIDE SEQUENCE</scope>
</reference>
<feature type="non-terminal residue" evidence="1">
    <location>
        <position position="210"/>
    </location>
</feature>
<dbReference type="EMBL" id="UINC01096590">
    <property type="protein sequence ID" value="SVC53603.1"/>
    <property type="molecule type" value="Genomic_DNA"/>
</dbReference>
<organism evidence="1">
    <name type="scientific">marine metagenome</name>
    <dbReference type="NCBI Taxonomy" id="408172"/>
    <lineage>
        <taxon>unclassified sequences</taxon>
        <taxon>metagenomes</taxon>
        <taxon>ecological metagenomes</taxon>
    </lineage>
</organism>